<accession>A0AAD5NYR4</accession>
<reference evidence="1" key="2">
    <citation type="submission" date="2023-02" db="EMBL/GenBank/DDBJ databases">
        <authorList>
            <person name="Swenson N.G."/>
            <person name="Wegrzyn J.L."/>
            <person name="Mcevoy S.L."/>
        </authorList>
    </citation>
    <scope>NUCLEOTIDE SEQUENCE</scope>
    <source>
        <strain evidence="1">91603</strain>
        <tissue evidence="1">Leaf</tissue>
    </source>
</reference>
<sequence>MKLPPLLRLEVKFSFDVDSLRAVKLNSSEKQLAQLPGLVSGLSPRAFIGGRNSLKFVLVLRSGSVLLQEFQD</sequence>
<name>A0AAD5NYR4_ACENE</name>
<dbReference type="EMBL" id="JAJSOW010000076">
    <property type="protein sequence ID" value="KAI9188517.1"/>
    <property type="molecule type" value="Genomic_DNA"/>
</dbReference>
<reference evidence="1" key="1">
    <citation type="journal article" date="2022" name="Plant J.">
        <title>Strategies of tolerance reflected in two North American maple genomes.</title>
        <authorList>
            <person name="McEvoy S.L."/>
            <person name="Sezen U.U."/>
            <person name="Trouern-Trend A."/>
            <person name="McMahon S.M."/>
            <person name="Schaberg P.G."/>
            <person name="Yang J."/>
            <person name="Wegrzyn J.L."/>
            <person name="Swenson N.G."/>
        </authorList>
    </citation>
    <scope>NUCLEOTIDE SEQUENCE</scope>
    <source>
        <strain evidence="1">91603</strain>
    </source>
</reference>
<dbReference type="Proteomes" id="UP001064489">
    <property type="component" value="Unassembled WGS sequence"/>
</dbReference>
<keyword evidence="2" id="KW-1185">Reference proteome</keyword>
<evidence type="ECO:0000313" key="1">
    <source>
        <dbReference type="EMBL" id="KAI9188517.1"/>
    </source>
</evidence>
<gene>
    <name evidence="1" type="ORF">LWI28_017524</name>
</gene>
<organism evidence="1 2">
    <name type="scientific">Acer negundo</name>
    <name type="common">Box elder</name>
    <dbReference type="NCBI Taxonomy" id="4023"/>
    <lineage>
        <taxon>Eukaryota</taxon>
        <taxon>Viridiplantae</taxon>
        <taxon>Streptophyta</taxon>
        <taxon>Embryophyta</taxon>
        <taxon>Tracheophyta</taxon>
        <taxon>Spermatophyta</taxon>
        <taxon>Magnoliopsida</taxon>
        <taxon>eudicotyledons</taxon>
        <taxon>Gunneridae</taxon>
        <taxon>Pentapetalae</taxon>
        <taxon>rosids</taxon>
        <taxon>malvids</taxon>
        <taxon>Sapindales</taxon>
        <taxon>Sapindaceae</taxon>
        <taxon>Hippocastanoideae</taxon>
        <taxon>Acereae</taxon>
        <taxon>Acer</taxon>
    </lineage>
</organism>
<evidence type="ECO:0000313" key="2">
    <source>
        <dbReference type="Proteomes" id="UP001064489"/>
    </source>
</evidence>
<protein>
    <submittedName>
        <fullName evidence="1">Uncharacterized protein</fullName>
    </submittedName>
</protein>
<dbReference type="AlphaFoldDB" id="A0AAD5NYR4"/>
<proteinExistence type="predicted"/>
<comment type="caution">
    <text evidence="1">The sequence shown here is derived from an EMBL/GenBank/DDBJ whole genome shotgun (WGS) entry which is preliminary data.</text>
</comment>